<keyword evidence="1" id="KW-0472">Membrane</keyword>
<evidence type="ECO:0008006" key="4">
    <source>
        <dbReference type="Google" id="ProtNLM"/>
    </source>
</evidence>
<keyword evidence="3" id="KW-1185">Reference proteome</keyword>
<evidence type="ECO:0000313" key="3">
    <source>
        <dbReference type="Proteomes" id="UP000311713"/>
    </source>
</evidence>
<evidence type="ECO:0000256" key="1">
    <source>
        <dbReference type="SAM" id="Phobius"/>
    </source>
</evidence>
<proteinExistence type="predicted"/>
<evidence type="ECO:0000313" key="2">
    <source>
        <dbReference type="EMBL" id="TNM29926.1"/>
    </source>
</evidence>
<dbReference type="Proteomes" id="UP000311713">
    <property type="component" value="Unassembled WGS sequence"/>
</dbReference>
<comment type="caution">
    <text evidence="2">The sequence shown here is derived from an EMBL/GenBank/DDBJ whole genome shotgun (WGS) entry which is preliminary data.</text>
</comment>
<protein>
    <recommendedName>
        <fullName evidence="4">PH domain-containing protein</fullName>
    </recommendedName>
</protein>
<keyword evidence="1" id="KW-0812">Transmembrane</keyword>
<dbReference type="RefSeq" id="WP_139645190.1">
    <property type="nucleotide sequence ID" value="NZ_BAAAZS010000098.1"/>
</dbReference>
<dbReference type="AlphaFoldDB" id="A0A5C4V3C9"/>
<keyword evidence="1" id="KW-1133">Transmembrane helix</keyword>
<sequence>MTPRGDETGGRRRIGAARGAVPGYALLLLALLVGTFLAHREGLRSLRLLALVLAALALWRLVWHDRARLTVSTSALHVGRPLAEERAVPWHHIRLITVDAAGSEALLRDGERLRLPAPRGHLTHGPRAFGGTVAGLRAAIPESRSEQPALSAPPAGDWTRRRFALRWAALGLAVAVASSWALRRDHPWEAPWWPGGAALAHAPDPCVVAEESLADLGLARVPDEGQPSATGAESFRAEECRLAHAHAEFALAYRVFAWRGSAEATPVEAARDWFGWLPYHQGAQDVAGTDWRREDTPGALELSHRAGNVVVTVVRRSWAPEGQPPEAIAEASRLAVDALAALDR</sequence>
<organism evidence="2 3">
    <name type="scientific">Streptomyces sedi</name>
    <dbReference type="NCBI Taxonomy" id="555059"/>
    <lineage>
        <taxon>Bacteria</taxon>
        <taxon>Bacillati</taxon>
        <taxon>Actinomycetota</taxon>
        <taxon>Actinomycetes</taxon>
        <taxon>Kitasatosporales</taxon>
        <taxon>Streptomycetaceae</taxon>
        <taxon>Streptomyces</taxon>
    </lineage>
</organism>
<gene>
    <name evidence="2" type="ORF">FH715_14445</name>
</gene>
<reference evidence="2 3" key="1">
    <citation type="submission" date="2019-06" db="EMBL/GenBank/DDBJ databases">
        <title>Draft genome of Streptomyces sedi sp. JCM16909.</title>
        <authorList>
            <person name="Klykleung N."/>
            <person name="Tanasupawat S."/>
            <person name="Kudo T."/>
            <person name="Yuki M."/>
            <person name="Ohkuma M."/>
        </authorList>
    </citation>
    <scope>NUCLEOTIDE SEQUENCE [LARGE SCALE GENOMIC DNA]</scope>
    <source>
        <strain evidence="2 3">JCM 16909</strain>
    </source>
</reference>
<dbReference type="EMBL" id="VDGT01000009">
    <property type="protein sequence ID" value="TNM29926.1"/>
    <property type="molecule type" value="Genomic_DNA"/>
</dbReference>
<accession>A0A5C4V3C9</accession>
<dbReference type="OrthoDB" id="4133935at2"/>
<name>A0A5C4V3C9_9ACTN</name>
<feature type="transmembrane region" description="Helical" evidence="1">
    <location>
        <begin position="21"/>
        <end position="39"/>
    </location>
</feature>